<dbReference type="Gene3D" id="3.10.310.70">
    <property type="match status" value="1"/>
</dbReference>
<accession>A0A937RN49</accession>
<gene>
    <name evidence="3" type="ORF">I7412_32675</name>
</gene>
<dbReference type="Gene3D" id="3.20.20.140">
    <property type="entry name" value="Metal-dependent hydrolases"/>
    <property type="match status" value="1"/>
</dbReference>
<evidence type="ECO:0000256" key="1">
    <source>
        <dbReference type="SAM" id="MobiDB-lite"/>
    </source>
</evidence>
<dbReference type="Gene3D" id="2.30.40.10">
    <property type="entry name" value="Urease, subunit C, domain 1"/>
    <property type="match status" value="1"/>
</dbReference>
<dbReference type="AlphaFoldDB" id="A0A937RN49"/>
<dbReference type="InterPro" id="IPR013108">
    <property type="entry name" value="Amidohydro_3"/>
</dbReference>
<dbReference type="RefSeq" id="WP_203006580.1">
    <property type="nucleotide sequence ID" value="NZ_JADWYU010000159.1"/>
</dbReference>
<dbReference type="Pfam" id="PF07969">
    <property type="entry name" value="Amidohydro_3"/>
    <property type="match status" value="2"/>
</dbReference>
<dbReference type="InterPro" id="IPR011059">
    <property type="entry name" value="Metal-dep_hydrolase_composite"/>
</dbReference>
<proteinExistence type="predicted"/>
<dbReference type="PANTHER" id="PTHR22642">
    <property type="entry name" value="IMIDAZOLONEPROPIONASE"/>
    <property type="match status" value="1"/>
</dbReference>
<dbReference type="PANTHER" id="PTHR22642:SF2">
    <property type="entry name" value="PROTEIN LONG AFTER FAR-RED 3"/>
    <property type="match status" value="1"/>
</dbReference>
<dbReference type="EMBL" id="JAEACQ010000286">
    <property type="protein sequence ID" value="MBL7631834.1"/>
    <property type="molecule type" value="Genomic_DNA"/>
</dbReference>
<keyword evidence="4" id="KW-1185">Reference proteome</keyword>
<dbReference type="Proteomes" id="UP000604475">
    <property type="component" value="Unassembled WGS sequence"/>
</dbReference>
<comment type="caution">
    <text evidence="3">The sequence shown here is derived from an EMBL/GenBank/DDBJ whole genome shotgun (WGS) entry which is preliminary data.</text>
</comment>
<protein>
    <submittedName>
        <fullName evidence="3">Amidohydrolase family protein</fullName>
    </submittedName>
</protein>
<evidence type="ECO:0000313" key="4">
    <source>
        <dbReference type="Proteomes" id="UP000604475"/>
    </source>
</evidence>
<feature type="region of interest" description="Disordered" evidence="1">
    <location>
        <begin position="155"/>
        <end position="202"/>
    </location>
</feature>
<dbReference type="SUPFAM" id="SSF51338">
    <property type="entry name" value="Composite domain of metallo-dependent hydrolases"/>
    <property type="match status" value="1"/>
</dbReference>
<dbReference type="GO" id="GO:0016810">
    <property type="term" value="F:hydrolase activity, acting on carbon-nitrogen (but not peptide) bonds"/>
    <property type="evidence" value="ECO:0007669"/>
    <property type="project" value="InterPro"/>
</dbReference>
<reference evidence="3" key="1">
    <citation type="submission" date="2020-12" db="EMBL/GenBank/DDBJ databases">
        <title>Genomic characterization of non-nitrogen-fixing Frankia strains.</title>
        <authorList>
            <person name="Carlos-Shanley C."/>
            <person name="Guerra T."/>
            <person name="Hahn D."/>
        </authorList>
    </citation>
    <scope>NUCLEOTIDE SEQUENCE</scope>
    <source>
        <strain evidence="3">CN6</strain>
    </source>
</reference>
<sequence>MLIVDAEIDGRGGQAVRVDGGLVTAVGDGRDREDLRPRPGEEVVDARGGMLLPGLHDHHIHLLALAALASSVPVGPPAVRTEAELARALRAAAAATPPGGWVRAVGYHESVAGDLDRHALDRIVADVPARVQHRSGALWVLNSAALAALRAAAGRGATGPGATGPGAAGGPWRAAEDQPSAHGSSPADGLSPADGGLPPDGRLFRSDARLGQLLALAGAEGRVRPVDLAVVGARLASYGVTGLTDATATTGPAQLATLRAALADGSLPQRLRLTGPAHLTAGSVVGWDFPAHDPENPTRSWTARDTADPSAGLVAGASRLAFGPVKIVLDDDPPVDLDEVAATVRAARSRGRRVAVHCVTRVQLALALAALDAGGGARPGDRIEHAAVLPPDLAEAVAAAGLTVVTQPHFVAERGDAYLADVDPDDLPWLYRCAGVLAAGIPLAAGTDAPFGGDDPWASMRAAVHRRAPSGAVLGPGEALDPARALALYLGGLDDPGGPPRRLVPGAAADLCLLAEPRRAVLSRLDPGPAALTVVAGTVVHRAG</sequence>
<feature type="domain" description="Amidohydrolase 3" evidence="2">
    <location>
        <begin position="42"/>
        <end position="153"/>
    </location>
</feature>
<feature type="domain" description="Amidohydrolase 3" evidence="2">
    <location>
        <begin position="232"/>
        <end position="541"/>
    </location>
</feature>
<feature type="compositionally biased region" description="Gly residues" evidence="1">
    <location>
        <begin position="156"/>
        <end position="169"/>
    </location>
</feature>
<evidence type="ECO:0000259" key="2">
    <source>
        <dbReference type="Pfam" id="PF07969"/>
    </source>
</evidence>
<dbReference type="InterPro" id="IPR032466">
    <property type="entry name" value="Metal_Hydrolase"/>
</dbReference>
<evidence type="ECO:0000313" key="3">
    <source>
        <dbReference type="EMBL" id="MBL7631834.1"/>
    </source>
</evidence>
<name>A0A937RN49_9ACTN</name>
<organism evidence="3 4">
    <name type="scientific">Frankia nepalensis</name>
    <dbReference type="NCBI Taxonomy" id="1836974"/>
    <lineage>
        <taxon>Bacteria</taxon>
        <taxon>Bacillati</taxon>
        <taxon>Actinomycetota</taxon>
        <taxon>Actinomycetes</taxon>
        <taxon>Frankiales</taxon>
        <taxon>Frankiaceae</taxon>
        <taxon>Frankia</taxon>
    </lineage>
</organism>
<dbReference type="SUPFAM" id="SSF51556">
    <property type="entry name" value="Metallo-dependent hydrolases"/>
    <property type="match status" value="1"/>
</dbReference>